<protein>
    <recommendedName>
        <fullName evidence="3">Right handed beta helix domain-containing protein</fullName>
    </recommendedName>
</protein>
<dbReference type="InterPro" id="IPR012334">
    <property type="entry name" value="Pectin_lyas_fold"/>
</dbReference>
<gene>
    <name evidence="4" type="ORF">Salmuc_00817</name>
</gene>
<dbReference type="Pfam" id="PF13229">
    <property type="entry name" value="Beta_helix"/>
    <property type="match status" value="1"/>
</dbReference>
<proteinExistence type="predicted"/>
<dbReference type="InterPro" id="IPR006626">
    <property type="entry name" value="PbH1"/>
</dbReference>
<dbReference type="eggNOG" id="COG3420">
    <property type="taxonomic scope" value="Bacteria"/>
</dbReference>
<reference evidence="5" key="1">
    <citation type="journal article" date="2014" name="Stand. Genomic Sci.">
        <title>Genome sequence of the exopolysaccharide-producing Salipiger mucosus type strain (DSM 16094(T)), a moderately halophilic member of the Roseobacter clade.</title>
        <authorList>
            <person name="Riedel T."/>
            <person name="Spring S."/>
            <person name="Fiebig A."/>
            <person name="Petersen J."/>
            <person name="Kyrpides N.C."/>
            <person name="Goker M."/>
            <person name="Klenk H.P."/>
        </authorList>
    </citation>
    <scope>NUCLEOTIDE SEQUENCE [LARGE SCALE GENOMIC DNA]</scope>
    <source>
        <strain evidence="5">DSM 16094</strain>
    </source>
</reference>
<dbReference type="PANTHER" id="PTHR22990:SF15">
    <property type="entry name" value="F-BOX ONLY PROTEIN 10"/>
    <property type="match status" value="1"/>
</dbReference>
<evidence type="ECO:0000313" key="5">
    <source>
        <dbReference type="Proteomes" id="UP000015347"/>
    </source>
</evidence>
<evidence type="ECO:0000313" key="4">
    <source>
        <dbReference type="EMBL" id="EPX86001.1"/>
    </source>
</evidence>
<dbReference type="SUPFAM" id="SSF51126">
    <property type="entry name" value="Pectin lyase-like"/>
    <property type="match status" value="1"/>
</dbReference>
<keyword evidence="2" id="KW-0732">Signal</keyword>
<dbReference type="InterPro" id="IPR011050">
    <property type="entry name" value="Pectin_lyase_fold/virulence"/>
</dbReference>
<dbReference type="HOGENOM" id="CLU_597019_0_0_5"/>
<accession>S9QXA4</accession>
<dbReference type="InterPro" id="IPR051550">
    <property type="entry name" value="SCF-Subunits/Alg-Epimerases"/>
</dbReference>
<feature type="domain" description="Right handed beta helix" evidence="3">
    <location>
        <begin position="267"/>
        <end position="396"/>
    </location>
</feature>
<dbReference type="SMART" id="SM00710">
    <property type="entry name" value="PbH1"/>
    <property type="match status" value="7"/>
</dbReference>
<dbReference type="AlphaFoldDB" id="S9QXA4"/>
<dbReference type="OrthoDB" id="7938081at2"/>
<dbReference type="PANTHER" id="PTHR22990">
    <property type="entry name" value="F-BOX ONLY PROTEIN"/>
    <property type="match status" value="1"/>
</dbReference>
<dbReference type="Gene3D" id="2.160.20.10">
    <property type="entry name" value="Single-stranded right-handed beta-helix, Pectin lyase-like"/>
    <property type="match status" value="1"/>
</dbReference>
<evidence type="ECO:0000256" key="2">
    <source>
        <dbReference type="SAM" id="SignalP"/>
    </source>
</evidence>
<sequence>MPERLRTGTAAALLAALLSAPLPGAAQEAVTVAVQDARLALMQLAAGTGRSQSGLLDAASRAIYLQDGSATLSELDAAADEAGSLDAMTAGANGTVTAHRPIVVLQGAELRLDPGDRLALDRRAGAFVLSLGATVFDGAEVAVTGGRHPRVDGFRPFIAGLGETSLTLQDTTFTGLGYNAESTTSGVSLVGGGLLASGTAAPVTGNTFENLRTVSLSELDTLEVTGNRVTEARGSGLRIRSVREARIQDNLVARPHGAEALHASGLARATISGNRFEAGQGKGVRIDDASRELRFTGNRVAGFDGSGVTLAEGAECVLLAQNEVADNRGSGISVRDAGTFILSGNEVRDNMGPGIGVIAQADGSEGLILRNVFSGNRQGIRATRVTRLRLAENDLSKQMPRLFGGDLDQHTPGWLKDRRADGATSMVLEEAAARTDAALRRNAAADAYAACSQTEGGV</sequence>
<feature type="signal peptide" evidence="2">
    <location>
        <begin position="1"/>
        <end position="26"/>
    </location>
</feature>
<comment type="caution">
    <text evidence="4">The sequence shown here is derived from an EMBL/GenBank/DDBJ whole genome shotgun (WGS) entry which is preliminary data.</text>
</comment>
<dbReference type="RefSeq" id="WP_020040805.1">
    <property type="nucleotide sequence ID" value="NZ_KE557273.1"/>
</dbReference>
<feature type="chain" id="PRO_5004568317" description="Right handed beta helix domain-containing protein" evidence="2">
    <location>
        <begin position="27"/>
        <end position="458"/>
    </location>
</feature>
<dbReference type="InterPro" id="IPR039448">
    <property type="entry name" value="Beta_helix"/>
</dbReference>
<dbReference type="STRING" id="1123237.Salmuc_00817"/>
<organism evidence="4 5">
    <name type="scientific">Salipiger mucosus DSM 16094</name>
    <dbReference type="NCBI Taxonomy" id="1123237"/>
    <lineage>
        <taxon>Bacteria</taxon>
        <taxon>Pseudomonadati</taxon>
        <taxon>Pseudomonadota</taxon>
        <taxon>Alphaproteobacteria</taxon>
        <taxon>Rhodobacterales</taxon>
        <taxon>Roseobacteraceae</taxon>
        <taxon>Salipiger</taxon>
    </lineage>
</organism>
<name>S9QXA4_9RHOB</name>
<evidence type="ECO:0000256" key="1">
    <source>
        <dbReference type="ARBA" id="ARBA00022737"/>
    </source>
</evidence>
<dbReference type="EMBL" id="APVH01000005">
    <property type="protein sequence ID" value="EPX86001.1"/>
    <property type="molecule type" value="Genomic_DNA"/>
</dbReference>
<dbReference type="Proteomes" id="UP000015347">
    <property type="component" value="Unassembled WGS sequence"/>
</dbReference>
<keyword evidence="5" id="KW-1185">Reference proteome</keyword>
<evidence type="ECO:0000259" key="3">
    <source>
        <dbReference type="Pfam" id="PF13229"/>
    </source>
</evidence>
<keyword evidence="1" id="KW-0677">Repeat</keyword>